<dbReference type="InterPro" id="IPR001453">
    <property type="entry name" value="MoaB/Mog_dom"/>
</dbReference>
<dbReference type="AlphaFoldDB" id="A0A2V3Y9K2"/>
<gene>
    <name evidence="5" type="ORF">DFR60_103463</name>
</gene>
<keyword evidence="6" id="KW-1185">Reference proteome</keyword>
<dbReference type="GO" id="GO:0006777">
    <property type="term" value="P:Mo-molybdopterin cofactor biosynthetic process"/>
    <property type="evidence" value="ECO:0007669"/>
    <property type="project" value="UniProtKB-KW"/>
</dbReference>
<evidence type="ECO:0000313" key="5">
    <source>
        <dbReference type="EMBL" id="PXX55405.1"/>
    </source>
</evidence>
<dbReference type="PANTHER" id="PTHR43764:SF1">
    <property type="entry name" value="MOLYBDOPTERIN MOLYBDOTRANSFERASE"/>
    <property type="match status" value="1"/>
</dbReference>
<sequence length="163" mass="17230">MYRAGIVTLSDKGAAGEREDKSGAVIKEILESAGYEVVAQSLLPDEGEALKAELIRLSDQVQCDLVLTTGGTGFSRRDVTPEATMAVAERNAPGIAEAIRAYSMTVTKRAMLSRGVSVIRGGTLIINLPGSPKAVRESLEYVLDTLPHGLDILSGRGGECARN</sequence>
<dbReference type="InterPro" id="IPR051920">
    <property type="entry name" value="MPT_Adenylyltrnsfr/MoaC-Rel"/>
</dbReference>
<evidence type="ECO:0000256" key="3">
    <source>
        <dbReference type="ARBA" id="ARBA00023150"/>
    </source>
</evidence>
<dbReference type="Gene3D" id="3.40.980.10">
    <property type="entry name" value="MoaB/Mog-like domain"/>
    <property type="match status" value="1"/>
</dbReference>
<dbReference type="PROSITE" id="PS01078">
    <property type="entry name" value="MOCF_BIOSYNTHESIS_1"/>
    <property type="match status" value="1"/>
</dbReference>
<organism evidence="5 6">
    <name type="scientific">Hungatella effluvii</name>
    <dbReference type="NCBI Taxonomy" id="1096246"/>
    <lineage>
        <taxon>Bacteria</taxon>
        <taxon>Bacillati</taxon>
        <taxon>Bacillota</taxon>
        <taxon>Clostridia</taxon>
        <taxon>Lachnospirales</taxon>
        <taxon>Lachnospiraceae</taxon>
        <taxon>Hungatella</taxon>
    </lineage>
</organism>
<dbReference type="SMART" id="SM00852">
    <property type="entry name" value="MoCF_biosynth"/>
    <property type="match status" value="1"/>
</dbReference>
<dbReference type="PANTHER" id="PTHR43764">
    <property type="entry name" value="MOLYBDENUM COFACTOR BIOSYNTHESIS"/>
    <property type="match status" value="1"/>
</dbReference>
<dbReference type="SUPFAM" id="SSF53218">
    <property type="entry name" value="Molybdenum cofactor biosynthesis proteins"/>
    <property type="match status" value="1"/>
</dbReference>
<dbReference type="NCBIfam" id="TIGR00177">
    <property type="entry name" value="molyb_syn"/>
    <property type="match status" value="1"/>
</dbReference>
<keyword evidence="3" id="KW-0501">Molybdenum cofactor biosynthesis</keyword>
<dbReference type="Proteomes" id="UP000248057">
    <property type="component" value="Unassembled WGS sequence"/>
</dbReference>
<accession>A0A2V3Y9K2</accession>
<dbReference type="EMBL" id="QJKD01000003">
    <property type="protein sequence ID" value="PXX55405.1"/>
    <property type="molecule type" value="Genomic_DNA"/>
</dbReference>
<proteinExistence type="predicted"/>
<dbReference type="Pfam" id="PF00994">
    <property type="entry name" value="MoCF_biosynth"/>
    <property type="match status" value="1"/>
</dbReference>
<evidence type="ECO:0000259" key="4">
    <source>
        <dbReference type="SMART" id="SM00852"/>
    </source>
</evidence>
<evidence type="ECO:0000256" key="2">
    <source>
        <dbReference type="ARBA" id="ARBA00005046"/>
    </source>
</evidence>
<reference evidence="5 6" key="1">
    <citation type="submission" date="2018-05" db="EMBL/GenBank/DDBJ databases">
        <title>Genomic Encyclopedia of Type Strains, Phase IV (KMG-IV): sequencing the most valuable type-strain genomes for metagenomic binning, comparative biology and taxonomic classification.</title>
        <authorList>
            <person name="Goeker M."/>
        </authorList>
    </citation>
    <scope>NUCLEOTIDE SEQUENCE [LARGE SCALE GENOMIC DNA]</scope>
    <source>
        <strain evidence="5 6">DSM 24995</strain>
    </source>
</reference>
<evidence type="ECO:0000256" key="1">
    <source>
        <dbReference type="ARBA" id="ARBA00003487"/>
    </source>
</evidence>
<dbReference type="InterPro" id="IPR008284">
    <property type="entry name" value="MoCF_biosynth_CS"/>
</dbReference>
<dbReference type="GeneID" id="86060965"/>
<feature type="domain" description="MoaB/Mog" evidence="4">
    <location>
        <begin position="5"/>
        <end position="149"/>
    </location>
</feature>
<comment type="pathway">
    <text evidence="2">Cofactor biosynthesis; molybdopterin biosynthesis.</text>
</comment>
<dbReference type="RefSeq" id="WP_110322469.1">
    <property type="nucleotide sequence ID" value="NZ_QJKD01000003.1"/>
</dbReference>
<dbReference type="UniPathway" id="UPA00344"/>
<evidence type="ECO:0000313" key="6">
    <source>
        <dbReference type="Proteomes" id="UP000248057"/>
    </source>
</evidence>
<name>A0A2V3Y9K2_9FIRM</name>
<comment type="caution">
    <text evidence="5">The sequence shown here is derived from an EMBL/GenBank/DDBJ whole genome shotgun (WGS) entry which is preliminary data.</text>
</comment>
<protein>
    <submittedName>
        <fullName evidence="5">Molybdenum cofactor synthesis domain-containing protein</fullName>
    </submittedName>
</protein>
<dbReference type="InterPro" id="IPR036425">
    <property type="entry name" value="MoaB/Mog-like_dom_sf"/>
</dbReference>
<dbReference type="CDD" id="cd00886">
    <property type="entry name" value="MogA_MoaB"/>
    <property type="match status" value="1"/>
</dbReference>
<comment type="function">
    <text evidence="1">May be involved in the biosynthesis of molybdopterin.</text>
</comment>